<accession>A0A8J6E5K0</accession>
<gene>
    <name evidence="2" type="ORF">GDO78_019852</name>
</gene>
<dbReference type="AlphaFoldDB" id="A0A8J6E5K0"/>
<name>A0A8J6E5K0_ELECQ</name>
<evidence type="ECO:0008006" key="4">
    <source>
        <dbReference type="Google" id="ProtNLM"/>
    </source>
</evidence>
<dbReference type="EMBL" id="WNTK01043284">
    <property type="protein sequence ID" value="KAG9460737.1"/>
    <property type="molecule type" value="Genomic_DNA"/>
</dbReference>
<keyword evidence="3" id="KW-1185">Reference proteome</keyword>
<evidence type="ECO:0000313" key="2">
    <source>
        <dbReference type="EMBL" id="KAG9460737.1"/>
    </source>
</evidence>
<comment type="caution">
    <text evidence="2">The sequence shown here is derived from an EMBL/GenBank/DDBJ whole genome shotgun (WGS) entry which is preliminary data.</text>
</comment>
<reference evidence="2" key="1">
    <citation type="thesis" date="2020" institute="ProQuest LLC" country="789 East Eisenhower Parkway, Ann Arbor, MI, USA">
        <title>Comparative Genomics and Chromosome Evolution.</title>
        <authorList>
            <person name="Mudd A.B."/>
        </authorList>
    </citation>
    <scope>NUCLEOTIDE SEQUENCE</scope>
    <source>
        <strain evidence="2">HN-11 Male</strain>
        <tissue evidence="2">Kidney and liver</tissue>
    </source>
</reference>
<feature type="chain" id="PRO_5035229633" description="Secreted protein" evidence="1">
    <location>
        <begin position="21"/>
        <end position="78"/>
    </location>
</feature>
<feature type="signal peptide" evidence="1">
    <location>
        <begin position="1"/>
        <end position="20"/>
    </location>
</feature>
<dbReference type="Proteomes" id="UP000770717">
    <property type="component" value="Unassembled WGS sequence"/>
</dbReference>
<keyword evidence="1" id="KW-0732">Signal</keyword>
<proteinExistence type="predicted"/>
<organism evidence="2 3">
    <name type="scientific">Eleutherodactylus coqui</name>
    <name type="common">Puerto Rican coqui</name>
    <dbReference type="NCBI Taxonomy" id="57060"/>
    <lineage>
        <taxon>Eukaryota</taxon>
        <taxon>Metazoa</taxon>
        <taxon>Chordata</taxon>
        <taxon>Craniata</taxon>
        <taxon>Vertebrata</taxon>
        <taxon>Euteleostomi</taxon>
        <taxon>Amphibia</taxon>
        <taxon>Batrachia</taxon>
        <taxon>Anura</taxon>
        <taxon>Neobatrachia</taxon>
        <taxon>Hyloidea</taxon>
        <taxon>Eleutherodactylidae</taxon>
        <taxon>Eleutherodactylinae</taxon>
        <taxon>Eleutherodactylus</taxon>
        <taxon>Eleutherodactylus</taxon>
    </lineage>
</organism>
<sequence length="78" mass="8899">MTFNTFLVVLLLQSSMICRGMSILCRFTVWPAAHVGVGFREYLSFLFLTCHVDGPGGSPSDTRSTDFLFSEFFFPRRH</sequence>
<evidence type="ECO:0000256" key="1">
    <source>
        <dbReference type="SAM" id="SignalP"/>
    </source>
</evidence>
<evidence type="ECO:0000313" key="3">
    <source>
        <dbReference type="Proteomes" id="UP000770717"/>
    </source>
</evidence>
<protein>
    <recommendedName>
        <fullName evidence="4">Secreted protein</fullName>
    </recommendedName>
</protein>